<dbReference type="InterPro" id="IPR027385">
    <property type="entry name" value="Beta-barrel_OMP"/>
</dbReference>
<dbReference type="EMBL" id="FQWD01000004">
    <property type="protein sequence ID" value="SHG75555.1"/>
    <property type="molecule type" value="Genomic_DNA"/>
</dbReference>
<accession>A0A1M5ME52</accession>
<keyword evidence="1 2" id="KW-0732">Signal</keyword>
<dbReference type="OrthoDB" id="6334154at2"/>
<evidence type="ECO:0000256" key="1">
    <source>
        <dbReference type="ARBA" id="ARBA00022729"/>
    </source>
</evidence>
<organism evidence="4 5">
    <name type="scientific">Marisediminitalea aggregata</name>
    <dbReference type="NCBI Taxonomy" id="634436"/>
    <lineage>
        <taxon>Bacteria</taxon>
        <taxon>Pseudomonadati</taxon>
        <taxon>Pseudomonadota</taxon>
        <taxon>Gammaproteobacteria</taxon>
        <taxon>Alteromonadales</taxon>
        <taxon>Alteromonadaceae</taxon>
        <taxon>Marisediminitalea</taxon>
    </lineage>
</organism>
<proteinExistence type="predicted"/>
<name>A0A1M5ME52_9ALTE</name>
<evidence type="ECO:0000313" key="5">
    <source>
        <dbReference type="Proteomes" id="UP000184520"/>
    </source>
</evidence>
<evidence type="ECO:0000259" key="3">
    <source>
        <dbReference type="Pfam" id="PF13505"/>
    </source>
</evidence>
<gene>
    <name evidence="4" type="ORF">SAMN05216361_2999</name>
</gene>
<reference evidence="5" key="1">
    <citation type="submission" date="2016-11" db="EMBL/GenBank/DDBJ databases">
        <authorList>
            <person name="Varghese N."/>
            <person name="Submissions S."/>
        </authorList>
    </citation>
    <scope>NUCLEOTIDE SEQUENCE [LARGE SCALE GENOMIC DNA]</scope>
    <source>
        <strain evidence="5">CGMCC 1.8995</strain>
    </source>
</reference>
<dbReference type="Pfam" id="PF13505">
    <property type="entry name" value="OMP_b-brl"/>
    <property type="match status" value="1"/>
</dbReference>
<evidence type="ECO:0000313" key="4">
    <source>
        <dbReference type="EMBL" id="SHG75555.1"/>
    </source>
</evidence>
<feature type="signal peptide" evidence="2">
    <location>
        <begin position="1"/>
        <end position="19"/>
    </location>
</feature>
<dbReference type="Proteomes" id="UP000184520">
    <property type="component" value="Unassembled WGS sequence"/>
</dbReference>
<keyword evidence="5" id="KW-1185">Reference proteome</keyword>
<sequence length="193" mass="21892">MKHYMGLILGSLLSASAMADTPSYNFVQAGYVNADYADLQPFDLIGFEVRASAELTEALFTTGRFRMVDDTLSAYKLEETNWQVGIGYQMPYGKDTVFDVRVNYGDIAFDYTEPEGKFNDSASHYSVSSHARHMLTEDIEVYAGLEWQLWKKGSDQKAYRLGSMYNFSDLAVGVEYVKYSDSSAYTLFARYNF</sequence>
<feature type="domain" description="Outer membrane protein beta-barrel" evidence="3">
    <location>
        <begin position="6"/>
        <end position="176"/>
    </location>
</feature>
<protein>
    <recommendedName>
        <fullName evidence="3">Outer membrane protein beta-barrel domain-containing protein</fullName>
    </recommendedName>
</protein>
<evidence type="ECO:0000256" key="2">
    <source>
        <dbReference type="SAM" id="SignalP"/>
    </source>
</evidence>
<dbReference type="AlphaFoldDB" id="A0A1M5ME52"/>
<feature type="chain" id="PRO_5009912298" description="Outer membrane protein beta-barrel domain-containing protein" evidence="2">
    <location>
        <begin position="20"/>
        <end position="193"/>
    </location>
</feature>
<dbReference type="RefSeq" id="WP_073323804.1">
    <property type="nucleotide sequence ID" value="NZ_FQWD01000004.1"/>
</dbReference>